<dbReference type="PANTHER" id="PTHR35579">
    <property type="entry name" value="CRISPR SYSTEM CMS ENDORIBONUCLEASE CSM3"/>
    <property type="match status" value="1"/>
</dbReference>
<name>A0A533QAM0_9BACT</name>
<dbReference type="Pfam" id="PF03787">
    <property type="entry name" value="RAMPs"/>
    <property type="match status" value="1"/>
</dbReference>
<dbReference type="GO" id="GO:0016787">
    <property type="term" value="F:hydrolase activity"/>
    <property type="evidence" value="ECO:0007669"/>
    <property type="project" value="UniProtKB-KW"/>
</dbReference>
<proteinExistence type="inferred from homology"/>
<evidence type="ECO:0000256" key="4">
    <source>
        <dbReference type="ARBA" id="ARBA00022759"/>
    </source>
</evidence>
<keyword evidence="3" id="KW-0540">Nuclease</keyword>
<protein>
    <recommendedName>
        <fullName evidence="2">CRISPR system Cms endoribonuclease Csm3</fullName>
    </recommendedName>
    <alternativeName>
        <fullName evidence="8">CRISPR type III A-associated RAMP protein Csm3</fullName>
    </alternativeName>
</protein>
<evidence type="ECO:0000256" key="1">
    <source>
        <dbReference type="ARBA" id="ARBA00006342"/>
    </source>
</evidence>
<dbReference type="PANTHER" id="PTHR35579:SF3">
    <property type="entry name" value="CRISPR SYSTEM CMS ENDORIBONUCLEASE CSM3"/>
    <property type="match status" value="1"/>
</dbReference>
<evidence type="ECO:0000256" key="8">
    <source>
        <dbReference type="ARBA" id="ARBA00033183"/>
    </source>
</evidence>
<dbReference type="AlphaFoldDB" id="A0A533QAM0"/>
<evidence type="ECO:0000313" key="10">
    <source>
        <dbReference type="EMBL" id="TLD41756.1"/>
    </source>
</evidence>
<dbReference type="InterPro" id="IPR052216">
    <property type="entry name" value="CRISPR_Csm3_endoribonuclease"/>
</dbReference>
<keyword evidence="6" id="KW-0694">RNA-binding</keyword>
<organism evidence="10 11">
    <name type="scientific">Candidatus Jettenia ecosi</name>
    <dbReference type="NCBI Taxonomy" id="2494326"/>
    <lineage>
        <taxon>Bacteria</taxon>
        <taxon>Pseudomonadati</taxon>
        <taxon>Planctomycetota</taxon>
        <taxon>Candidatus Brocadiia</taxon>
        <taxon>Candidatus Brocadiales</taxon>
        <taxon>Candidatus Brocadiaceae</taxon>
        <taxon>Candidatus Jettenia</taxon>
    </lineage>
</organism>
<keyword evidence="4" id="KW-0255">Endonuclease</keyword>
<dbReference type="NCBIfam" id="TIGR02582">
    <property type="entry name" value="cas7_TM1809"/>
    <property type="match status" value="1"/>
</dbReference>
<evidence type="ECO:0000256" key="6">
    <source>
        <dbReference type="ARBA" id="ARBA00022884"/>
    </source>
</evidence>
<evidence type="ECO:0000256" key="5">
    <source>
        <dbReference type="ARBA" id="ARBA00022801"/>
    </source>
</evidence>
<feature type="domain" description="CRISPR type III-associated protein" evidence="9">
    <location>
        <begin position="12"/>
        <end position="216"/>
    </location>
</feature>
<dbReference type="Proteomes" id="UP000319783">
    <property type="component" value="Unassembled WGS sequence"/>
</dbReference>
<keyword evidence="7" id="KW-0051">Antiviral defense</keyword>
<evidence type="ECO:0000259" key="9">
    <source>
        <dbReference type="Pfam" id="PF03787"/>
    </source>
</evidence>
<dbReference type="GO" id="GO:0051607">
    <property type="term" value="P:defense response to virus"/>
    <property type="evidence" value="ECO:0007669"/>
    <property type="project" value="UniProtKB-KW"/>
</dbReference>
<comment type="caution">
    <text evidence="10">The sequence shown here is derived from an EMBL/GenBank/DDBJ whole genome shotgun (WGS) entry which is preliminary data.</text>
</comment>
<dbReference type="GO" id="GO:0004519">
    <property type="term" value="F:endonuclease activity"/>
    <property type="evidence" value="ECO:0007669"/>
    <property type="project" value="UniProtKB-KW"/>
</dbReference>
<evidence type="ECO:0000256" key="2">
    <source>
        <dbReference type="ARBA" id="ARBA00022150"/>
    </source>
</evidence>
<dbReference type="EMBL" id="SULG01000037">
    <property type="protein sequence ID" value="TLD41756.1"/>
    <property type="molecule type" value="Genomic_DNA"/>
</dbReference>
<evidence type="ECO:0000256" key="7">
    <source>
        <dbReference type="ARBA" id="ARBA00023118"/>
    </source>
</evidence>
<evidence type="ECO:0000256" key="3">
    <source>
        <dbReference type="ARBA" id="ARBA00022722"/>
    </source>
</evidence>
<dbReference type="InterPro" id="IPR013412">
    <property type="entry name" value="CRISPR-assoc_RAMP_Csm3"/>
</dbReference>
<comment type="similarity">
    <text evidence="1">Belongs to the CRISPR-associated Csm3 family.</text>
</comment>
<accession>A0A533QAM0</accession>
<sequence>MRLSAIKKLEGTITLKSGLHIGSGDMEMHIGGTDSPVIKHPHTLEPYIPGSSLKGKVRSLLEMESGLMIYTEGNVISVDTLTKVRNNQDLKAKGVAILKIFGSSGADKEDEQVFGPTRVSFTDCFLDDEWNKKARDKRWLLTEEKSENVIDRIKGTARDPRFIERVPEGTKFKFLVTFKILQDGDDNLFDTVLLKGLKLLEMDALGGSGSRGYGRIAFEFYDPKVNDNFKAFNPF</sequence>
<keyword evidence="5" id="KW-0378">Hydrolase</keyword>
<dbReference type="InterPro" id="IPR005537">
    <property type="entry name" value="RAMP_III_fam"/>
</dbReference>
<evidence type="ECO:0000313" key="11">
    <source>
        <dbReference type="Proteomes" id="UP000319783"/>
    </source>
</evidence>
<dbReference type="GO" id="GO:0003723">
    <property type="term" value="F:RNA binding"/>
    <property type="evidence" value="ECO:0007669"/>
    <property type="project" value="UniProtKB-KW"/>
</dbReference>
<reference evidence="10 11" key="1">
    <citation type="submission" date="2019-04" db="EMBL/GenBank/DDBJ databases">
        <title>Genome of a novel bacterium Candidatus Jettenia ecosi reconstructed from metagenome of an anammox bioreactor.</title>
        <authorList>
            <person name="Mardanov A.V."/>
            <person name="Beletsky A.V."/>
            <person name="Ravin N.V."/>
            <person name="Botchkova E.A."/>
            <person name="Litti Y.V."/>
            <person name="Nozhevnikova A.N."/>
        </authorList>
    </citation>
    <scope>NUCLEOTIDE SEQUENCE [LARGE SCALE GENOMIC DNA]</scope>
    <source>
        <strain evidence="10">J2</strain>
    </source>
</reference>
<gene>
    <name evidence="10" type="ORF">JETT_1981</name>
</gene>